<dbReference type="AlphaFoldDB" id="A0AAV4B589"/>
<reference evidence="4 5" key="1">
    <citation type="journal article" date="2021" name="Elife">
        <title>Chloroplast acquisition without the gene transfer in kleptoplastic sea slugs, Plakobranchus ocellatus.</title>
        <authorList>
            <person name="Maeda T."/>
            <person name="Takahashi S."/>
            <person name="Yoshida T."/>
            <person name="Shimamura S."/>
            <person name="Takaki Y."/>
            <person name="Nagai Y."/>
            <person name="Toyoda A."/>
            <person name="Suzuki Y."/>
            <person name="Arimoto A."/>
            <person name="Ishii H."/>
            <person name="Satoh N."/>
            <person name="Nishiyama T."/>
            <person name="Hasebe M."/>
            <person name="Maruyama T."/>
            <person name="Minagawa J."/>
            <person name="Obokata J."/>
            <person name="Shigenobu S."/>
        </authorList>
    </citation>
    <scope>NUCLEOTIDE SEQUENCE [LARGE SCALE GENOMIC DNA]</scope>
</reference>
<sequence>MGRWVEKYRPTLLQDIVGNEETVSRLAVFAKEGNVPNVIIAGPPGTGKTTSILCLARALLGSSFKDAVLELNASNDRGIDVVRNRIKMFAQQKVTLPRGRHKIIILDEADRFVIYSLLMDVGGTVDSESALRSPGTYLLLIRASPPVPWPDGGPESLRSPCCGLAIYKNQTKPSLNGFLPSQFSFLASFVV</sequence>
<gene>
    <name evidence="4" type="ORF">PoB_004075800</name>
</gene>
<dbReference type="GO" id="GO:0006261">
    <property type="term" value="P:DNA-templated DNA replication"/>
    <property type="evidence" value="ECO:0007669"/>
    <property type="project" value="TreeGrafter"/>
</dbReference>
<dbReference type="GO" id="GO:0005663">
    <property type="term" value="C:DNA replication factor C complex"/>
    <property type="evidence" value="ECO:0007669"/>
    <property type="project" value="TreeGrafter"/>
</dbReference>
<dbReference type="GO" id="GO:0016887">
    <property type="term" value="F:ATP hydrolysis activity"/>
    <property type="evidence" value="ECO:0007669"/>
    <property type="project" value="InterPro"/>
</dbReference>
<keyword evidence="5" id="KW-1185">Reference proteome</keyword>
<dbReference type="PANTHER" id="PTHR11669">
    <property type="entry name" value="REPLICATION FACTOR C / DNA POLYMERASE III GAMMA-TAU SUBUNIT"/>
    <property type="match status" value="1"/>
</dbReference>
<dbReference type="SMART" id="SM00382">
    <property type="entry name" value="AAA"/>
    <property type="match status" value="1"/>
</dbReference>
<evidence type="ECO:0000313" key="4">
    <source>
        <dbReference type="EMBL" id="GFO14253.1"/>
    </source>
</evidence>
<evidence type="ECO:0000313" key="5">
    <source>
        <dbReference type="Proteomes" id="UP000735302"/>
    </source>
</evidence>
<dbReference type="GO" id="GO:0005634">
    <property type="term" value="C:nucleus"/>
    <property type="evidence" value="ECO:0007669"/>
    <property type="project" value="TreeGrafter"/>
</dbReference>
<dbReference type="SUPFAM" id="SSF52540">
    <property type="entry name" value="P-loop containing nucleoside triphosphate hydrolases"/>
    <property type="match status" value="1"/>
</dbReference>
<dbReference type="EMBL" id="BLXT01004552">
    <property type="protein sequence ID" value="GFO14253.1"/>
    <property type="molecule type" value="Genomic_DNA"/>
</dbReference>
<proteinExistence type="inferred from homology"/>
<comment type="similarity">
    <text evidence="1">Belongs to the activator 1 small subunits family.</text>
</comment>
<name>A0AAV4B589_9GAST</name>
<dbReference type="InterPro" id="IPR003959">
    <property type="entry name" value="ATPase_AAA_core"/>
</dbReference>
<organism evidence="4 5">
    <name type="scientific">Plakobranchus ocellatus</name>
    <dbReference type="NCBI Taxonomy" id="259542"/>
    <lineage>
        <taxon>Eukaryota</taxon>
        <taxon>Metazoa</taxon>
        <taxon>Spiralia</taxon>
        <taxon>Lophotrochozoa</taxon>
        <taxon>Mollusca</taxon>
        <taxon>Gastropoda</taxon>
        <taxon>Heterobranchia</taxon>
        <taxon>Euthyneura</taxon>
        <taxon>Panpulmonata</taxon>
        <taxon>Sacoglossa</taxon>
        <taxon>Placobranchoidea</taxon>
        <taxon>Plakobranchidae</taxon>
        <taxon>Plakobranchus</taxon>
    </lineage>
</organism>
<dbReference type="Gene3D" id="3.40.50.300">
    <property type="entry name" value="P-loop containing nucleotide triphosphate hydrolases"/>
    <property type="match status" value="1"/>
</dbReference>
<dbReference type="InterPro" id="IPR003593">
    <property type="entry name" value="AAA+_ATPase"/>
</dbReference>
<dbReference type="GO" id="GO:0006281">
    <property type="term" value="P:DNA repair"/>
    <property type="evidence" value="ECO:0007669"/>
    <property type="project" value="TreeGrafter"/>
</dbReference>
<dbReference type="Proteomes" id="UP000735302">
    <property type="component" value="Unassembled WGS sequence"/>
</dbReference>
<dbReference type="Pfam" id="PF00004">
    <property type="entry name" value="AAA"/>
    <property type="match status" value="1"/>
</dbReference>
<evidence type="ECO:0000256" key="2">
    <source>
        <dbReference type="ARBA" id="ARBA00040745"/>
    </source>
</evidence>
<feature type="domain" description="AAA+ ATPase" evidence="3">
    <location>
        <begin position="34"/>
        <end position="145"/>
    </location>
</feature>
<evidence type="ECO:0000256" key="1">
    <source>
        <dbReference type="ARBA" id="ARBA00005378"/>
    </source>
</evidence>
<accession>A0AAV4B589</accession>
<dbReference type="InterPro" id="IPR050238">
    <property type="entry name" value="DNA_Rep/Repair_Clamp_Loader"/>
</dbReference>
<dbReference type="GO" id="GO:0005524">
    <property type="term" value="F:ATP binding"/>
    <property type="evidence" value="ECO:0007669"/>
    <property type="project" value="InterPro"/>
</dbReference>
<evidence type="ECO:0000259" key="3">
    <source>
        <dbReference type="SMART" id="SM00382"/>
    </source>
</evidence>
<dbReference type="InterPro" id="IPR027417">
    <property type="entry name" value="P-loop_NTPase"/>
</dbReference>
<comment type="caution">
    <text evidence="4">The sequence shown here is derived from an EMBL/GenBank/DDBJ whole genome shotgun (WGS) entry which is preliminary data.</text>
</comment>
<protein>
    <recommendedName>
        <fullName evidence="2">Replication factor C subunit 2</fullName>
    </recommendedName>
</protein>
<dbReference type="CDD" id="cd00009">
    <property type="entry name" value="AAA"/>
    <property type="match status" value="1"/>
</dbReference>
<dbReference type="PANTHER" id="PTHR11669:SF5">
    <property type="entry name" value="REPLICATION FACTOR C SUBUNIT 2"/>
    <property type="match status" value="1"/>
</dbReference>
<dbReference type="GO" id="GO:0003689">
    <property type="term" value="F:DNA clamp loader activity"/>
    <property type="evidence" value="ECO:0007669"/>
    <property type="project" value="TreeGrafter"/>
</dbReference>